<protein>
    <submittedName>
        <fullName evidence="5">LacI family DNA-binding transcriptional regulator</fullName>
    </submittedName>
</protein>
<feature type="domain" description="HTH lacI-type" evidence="4">
    <location>
        <begin position="5"/>
        <end position="59"/>
    </location>
</feature>
<evidence type="ECO:0000256" key="3">
    <source>
        <dbReference type="ARBA" id="ARBA00023163"/>
    </source>
</evidence>
<sequence length="334" mass="38042">MNKKVTMKDISDIVGVSTVTVSKVFNNRDDISEEVKNKVLQVADQLGYRYNPGVKTLKTGVTNNIGVIASDIFLERDENFYVGIYKHLLQVADEHQYNLILSVVSDNQIEDLTLPTICKEYKVDGLVILGEFPEDYIKEMMKYQLPIVLVDFTIRDLDIDSIVTNNFEASYLATNYLINKGHKEIGFIGNIKTTKSIMDRYLGYCKAIYEHDLDLNDEYIIKERDDHKNEIDYELGEELPTAFICNNDKAAYDLIKKLQAKGKNVPETCSVIGFDDVTHSVFSDPPITTMRVRKDEMAEYAINRIITHLNNKNTPSEKIIIDADLVERESVSGT</sequence>
<dbReference type="InterPro" id="IPR010982">
    <property type="entry name" value="Lambda_DNA-bd_dom_sf"/>
</dbReference>
<dbReference type="SUPFAM" id="SSF53822">
    <property type="entry name" value="Periplasmic binding protein-like I"/>
    <property type="match status" value="1"/>
</dbReference>
<keyword evidence="2 5" id="KW-0238">DNA-binding</keyword>
<evidence type="ECO:0000256" key="2">
    <source>
        <dbReference type="ARBA" id="ARBA00023125"/>
    </source>
</evidence>
<dbReference type="PANTHER" id="PTHR30146:SF109">
    <property type="entry name" value="HTH-TYPE TRANSCRIPTIONAL REGULATOR GALS"/>
    <property type="match status" value="1"/>
</dbReference>
<dbReference type="CDD" id="cd19974">
    <property type="entry name" value="PBP1_LacI-like"/>
    <property type="match status" value="1"/>
</dbReference>
<keyword evidence="3" id="KW-0804">Transcription</keyword>
<dbReference type="GO" id="GO:0003677">
    <property type="term" value="F:DNA binding"/>
    <property type="evidence" value="ECO:0007669"/>
    <property type="project" value="UniProtKB-KW"/>
</dbReference>
<dbReference type="Pfam" id="PF13377">
    <property type="entry name" value="Peripla_BP_3"/>
    <property type="match status" value="1"/>
</dbReference>
<gene>
    <name evidence="5" type="ORF">GCM10008967_04520</name>
</gene>
<reference evidence="5 6" key="1">
    <citation type="journal article" date="2019" name="Int. J. Syst. Evol. Microbiol.">
        <title>The Global Catalogue of Microorganisms (GCM) 10K type strain sequencing project: providing services to taxonomists for standard genome sequencing and annotation.</title>
        <authorList>
            <consortium name="The Broad Institute Genomics Platform"/>
            <consortium name="The Broad Institute Genome Sequencing Center for Infectious Disease"/>
            <person name="Wu L."/>
            <person name="Ma J."/>
        </authorList>
    </citation>
    <scope>NUCLEOTIDE SEQUENCE [LARGE SCALE GENOMIC DNA]</scope>
    <source>
        <strain evidence="5 6">JCM 9731</strain>
    </source>
</reference>
<dbReference type="SUPFAM" id="SSF47413">
    <property type="entry name" value="lambda repressor-like DNA-binding domains"/>
    <property type="match status" value="1"/>
</dbReference>
<keyword evidence="6" id="KW-1185">Reference proteome</keyword>
<dbReference type="PANTHER" id="PTHR30146">
    <property type="entry name" value="LACI-RELATED TRANSCRIPTIONAL REPRESSOR"/>
    <property type="match status" value="1"/>
</dbReference>
<dbReference type="InterPro" id="IPR046335">
    <property type="entry name" value="LacI/GalR-like_sensor"/>
</dbReference>
<dbReference type="RefSeq" id="WP_343795964.1">
    <property type="nucleotide sequence ID" value="NZ_BAAADJ010000004.1"/>
</dbReference>
<name>A0ABN0VTM8_9BACI</name>
<dbReference type="PROSITE" id="PS50932">
    <property type="entry name" value="HTH_LACI_2"/>
    <property type="match status" value="1"/>
</dbReference>
<evidence type="ECO:0000256" key="1">
    <source>
        <dbReference type="ARBA" id="ARBA00023015"/>
    </source>
</evidence>
<accession>A0ABN0VTM8</accession>
<evidence type="ECO:0000313" key="6">
    <source>
        <dbReference type="Proteomes" id="UP001500782"/>
    </source>
</evidence>
<evidence type="ECO:0000313" key="5">
    <source>
        <dbReference type="EMBL" id="GAA0317028.1"/>
    </source>
</evidence>
<dbReference type="InterPro" id="IPR028082">
    <property type="entry name" value="Peripla_BP_I"/>
</dbReference>
<dbReference type="Pfam" id="PF00356">
    <property type="entry name" value="LacI"/>
    <property type="match status" value="1"/>
</dbReference>
<dbReference type="CDD" id="cd01392">
    <property type="entry name" value="HTH_LacI"/>
    <property type="match status" value="1"/>
</dbReference>
<dbReference type="SMART" id="SM00354">
    <property type="entry name" value="HTH_LACI"/>
    <property type="match status" value="1"/>
</dbReference>
<organism evidence="5 6">
    <name type="scientific">Bacillus carboniphilus</name>
    <dbReference type="NCBI Taxonomy" id="86663"/>
    <lineage>
        <taxon>Bacteria</taxon>
        <taxon>Bacillati</taxon>
        <taxon>Bacillota</taxon>
        <taxon>Bacilli</taxon>
        <taxon>Bacillales</taxon>
        <taxon>Bacillaceae</taxon>
        <taxon>Bacillus</taxon>
    </lineage>
</organism>
<proteinExistence type="predicted"/>
<keyword evidence="1" id="KW-0805">Transcription regulation</keyword>
<dbReference type="Gene3D" id="1.10.260.40">
    <property type="entry name" value="lambda repressor-like DNA-binding domains"/>
    <property type="match status" value="1"/>
</dbReference>
<dbReference type="Proteomes" id="UP001500782">
    <property type="component" value="Unassembled WGS sequence"/>
</dbReference>
<dbReference type="EMBL" id="BAAADJ010000004">
    <property type="protein sequence ID" value="GAA0317028.1"/>
    <property type="molecule type" value="Genomic_DNA"/>
</dbReference>
<dbReference type="InterPro" id="IPR000843">
    <property type="entry name" value="HTH_LacI"/>
</dbReference>
<dbReference type="Gene3D" id="3.40.50.2300">
    <property type="match status" value="2"/>
</dbReference>
<evidence type="ECO:0000259" key="4">
    <source>
        <dbReference type="PROSITE" id="PS50932"/>
    </source>
</evidence>
<comment type="caution">
    <text evidence="5">The sequence shown here is derived from an EMBL/GenBank/DDBJ whole genome shotgun (WGS) entry which is preliminary data.</text>
</comment>